<evidence type="ECO:0000256" key="1">
    <source>
        <dbReference type="ARBA" id="ARBA00023015"/>
    </source>
</evidence>
<evidence type="ECO:0000313" key="5">
    <source>
        <dbReference type="EMBL" id="GAA2000351.1"/>
    </source>
</evidence>
<dbReference type="SUPFAM" id="SSF46785">
    <property type="entry name" value="Winged helix' DNA-binding domain"/>
    <property type="match status" value="1"/>
</dbReference>
<organism evidence="5 6">
    <name type="scientific">Brevibacterium samyangense</name>
    <dbReference type="NCBI Taxonomy" id="366888"/>
    <lineage>
        <taxon>Bacteria</taxon>
        <taxon>Bacillati</taxon>
        <taxon>Actinomycetota</taxon>
        <taxon>Actinomycetes</taxon>
        <taxon>Micrococcales</taxon>
        <taxon>Brevibacteriaceae</taxon>
        <taxon>Brevibacterium</taxon>
    </lineage>
</organism>
<dbReference type="InterPro" id="IPR011991">
    <property type="entry name" value="ArsR-like_HTH"/>
</dbReference>
<dbReference type="InterPro" id="IPR019888">
    <property type="entry name" value="Tscrpt_reg_AsnC-like"/>
</dbReference>
<dbReference type="PRINTS" id="PR00033">
    <property type="entry name" value="HTHASNC"/>
</dbReference>
<dbReference type="InterPro" id="IPR019885">
    <property type="entry name" value="Tscrpt_reg_HTH_AsnC-type_CS"/>
</dbReference>
<reference evidence="6" key="1">
    <citation type="journal article" date="2019" name="Int. J. Syst. Evol. Microbiol.">
        <title>The Global Catalogue of Microorganisms (GCM) 10K type strain sequencing project: providing services to taxonomists for standard genome sequencing and annotation.</title>
        <authorList>
            <consortium name="The Broad Institute Genomics Platform"/>
            <consortium name="The Broad Institute Genome Sequencing Center for Infectious Disease"/>
            <person name="Wu L."/>
            <person name="Ma J."/>
        </authorList>
    </citation>
    <scope>NUCLEOTIDE SEQUENCE [LARGE SCALE GENOMIC DNA]</scope>
    <source>
        <strain evidence="6">JCM 14546</strain>
    </source>
</reference>
<dbReference type="CDD" id="cd00090">
    <property type="entry name" value="HTH_ARSR"/>
    <property type="match status" value="1"/>
</dbReference>
<dbReference type="EMBL" id="BAAANO010000005">
    <property type="protein sequence ID" value="GAA2000351.1"/>
    <property type="molecule type" value="Genomic_DNA"/>
</dbReference>
<dbReference type="InterPro" id="IPR036390">
    <property type="entry name" value="WH_DNA-bd_sf"/>
</dbReference>
<dbReference type="InterPro" id="IPR036388">
    <property type="entry name" value="WH-like_DNA-bd_sf"/>
</dbReference>
<keyword evidence="2" id="KW-0238">DNA-binding</keyword>
<proteinExistence type="predicted"/>
<keyword evidence="6" id="KW-1185">Reference proteome</keyword>
<protein>
    <submittedName>
        <fullName evidence="5">Lrp/AsnC family transcriptional regulator</fullName>
    </submittedName>
</protein>
<dbReference type="Gene3D" id="3.30.70.920">
    <property type="match status" value="1"/>
</dbReference>
<dbReference type="PANTHER" id="PTHR30154:SF34">
    <property type="entry name" value="TRANSCRIPTIONAL REGULATOR AZLB"/>
    <property type="match status" value="1"/>
</dbReference>
<keyword evidence="1" id="KW-0805">Transcription regulation</keyword>
<keyword evidence="3" id="KW-0804">Transcription</keyword>
<evidence type="ECO:0000259" key="4">
    <source>
        <dbReference type="PROSITE" id="PS50956"/>
    </source>
</evidence>
<evidence type="ECO:0000256" key="3">
    <source>
        <dbReference type="ARBA" id="ARBA00023163"/>
    </source>
</evidence>
<dbReference type="PROSITE" id="PS00519">
    <property type="entry name" value="HTH_ASNC_1"/>
    <property type="match status" value="1"/>
</dbReference>
<dbReference type="Pfam" id="PF13412">
    <property type="entry name" value="HTH_24"/>
    <property type="match status" value="1"/>
</dbReference>
<comment type="caution">
    <text evidence="5">The sequence shown here is derived from an EMBL/GenBank/DDBJ whole genome shotgun (WGS) entry which is preliminary data.</text>
</comment>
<evidence type="ECO:0000313" key="6">
    <source>
        <dbReference type="Proteomes" id="UP001500755"/>
    </source>
</evidence>
<dbReference type="InterPro" id="IPR000485">
    <property type="entry name" value="AsnC-type_HTH_dom"/>
</dbReference>
<dbReference type="SUPFAM" id="SSF54909">
    <property type="entry name" value="Dimeric alpha+beta barrel"/>
    <property type="match status" value="1"/>
</dbReference>
<sequence>MDAIDRDIIHHLREDGRLANTELADRVGLSPSPCLRRVRRLENEGIITGYHAAIDPRALGRGLEVIIHVDMAVKTEAVAQAFEDALAAREEVVELLKMFGSPDYLLRIAVENLQEAERFISGTLNNLDGVGSTHSQITMNRIVGR</sequence>
<name>A0ABP5EJT0_9MICO</name>
<dbReference type="PANTHER" id="PTHR30154">
    <property type="entry name" value="LEUCINE-RESPONSIVE REGULATORY PROTEIN"/>
    <property type="match status" value="1"/>
</dbReference>
<dbReference type="InterPro" id="IPR011008">
    <property type="entry name" value="Dimeric_a/b-barrel"/>
</dbReference>
<dbReference type="PROSITE" id="PS50956">
    <property type="entry name" value="HTH_ASNC_2"/>
    <property type="match status" value="1"/>
</dbReference>
<dbReference type="Pfam" id="PF01037">
    <property type="entry name" value="AsnC_trans_reg"/>
    <property type="match status" value="1"/>
</dbReference>
<evidence type="ECO:0000256" key="2">
    <source>
        <dbReference type="ARBA" id="ARBA00023125"/>
    </source>
</evidence>
<dbReference type="RefSeq" id="WP_344306696.1">
    <property type="nucleotide sequence ID" value="NZ_BAAANO010000005.1"/>
</dbReference>
<dbReference type="SMART" id="SM00344">
    <property type="entry name" value="HTH_ASNC"/>
    <property type="match status" value="1"/>
</dbReference>
<accession>A0ABP5EJT0</accession>
<feature type="domain" description="HTH asnC-type" evidence="4">
    <location>
        <begin position="1"/>
        <end position="62"/>
    </location>
</feature>
<gene>
    <name evidence="5" type="ORF">GCM10009755_05180</name>
</gene>
<dbReference type="Gene3D" id="1.10.10.10">
    <property type="entry name" value="Winged helix-like DNA-binding domain superfamily/Winged helix DNA-binding domain"/>
    <property type="match status" value="1"/>
</dbReference>
<dbReference type="InterPro" id="IPR019887">
    <property type="entry name" value="Tscrpt_reg_AsnC/Lrp_C"/>
</dbReference>
<dbReference type="Proteomes" id="UP001500755">
    <property type="component" value="Unassembled WGS sequence"/>
</dbReference>